<name>E5AFP0_LEPMJ</name>
<sequence length="175" mass="19414">MCKLVHSRGMAYGPLCVGCPSRLVRLRREIFILICIVLAAAVRPSVGARCSGAGALGCFLAKKEAPAHHREASNRRAFAPWQNHQPSAVLKIELRLSNRDCDMKQRHMRNLAHGIALPPSCPCIYVLDLEYINADLHQCPLVPSSTTTGNRFRMEMKPTPDSRPLEASVVDHNHN</sequence>
<dbReference type="AlphaFoldDB" id="E5AFP0"/>
<evidence type="ECO:0000313" key="2">
    <source>
        <dbReference type="EMBL" id="CBY02029.1"/>
    </source>
</evidence>
<protein>
    <submittedName>
        <fullName evidence="2">Predicted protein</fullName>
    </submittedName>
</protein>
<dbReference type="Proteomes" id="UP000002668">
    <property type="component" value="Genome"/>
</dbReference>
<evidence type="ECO:0000256" key="1">
    <source>
        <dbReference type="SAM" id="MobiDB-lite"/>
    </source>
</evidence>
<feature type="compositionally biased region" description="Basic and acidic residues" evidence="1">
    <location>
        <begin position="152"/>
        <end position="175"/>
    </location>
</feature>
<dbReference type="InParanoid" id="E5AFP0"/>
<dbReference type="HOGENOM" id="CLU_1532862_0_0_1"/>
<reference evidence="3" key="1">
    <citation type="journal article" date="2011" name="Nat. Commun.">
        <title>Effector diversification within compartments of the Leptosphaeria maculans genome affected by Repeat-Induced Point mutations.</title>
        <authorList>
            <person name="Rouxel T."/>
            <person name="Grandaubert J."/>
            <person name="Hane J.K."/>
            <person name="Hoede C."/>
            <person name="van de Wouw A.P."/>
            <person name="Couloux A."/>
            <person name="Dominguez V."/>
            <person name="Anthouard V."/>
            <person name="Bally P."/>
            <person name="Bourras S."/>
            <person name="Cozijnsen A.J."/>
            <person name="Ciuffetti L.M."/>
            <person name="Degrave A."/>
            <person name="Dilmaghani A."/>
            <person name="Duret L."/>
            <person name="Fudal I."/>
            <person name="Goodwin S.B."/>
            <person name="Gout L."/>
            <person name="Glaser N."/>
            <person name="Linglin J."/>
            <person name="Kema G.H.J."/>
            <person name="Lapalu N."/>
            <person name="Lawrence C.B."/>
            <person name="May K."/>
            <person name="Meyer M."/>
            <person name="Ollivier B."/>
            <person name="Poulain J."/>
            <person name="Schoch C.L."/>
            <person name="Simon A."/>
            <person name="Spatafora J.W."/>
            <person name="Stachowiak A."/>
            <person name="Turgeon B.G."/>
            <person name="Tyler B.M."/>
            <person name="Vincent D."/>
            <person name="Weissenbach J."/>
            <person name="Amselem J."/>
            <person name="Quesneville H."/>
            <person name="Oliver R.P."/>
            <person name="Wincker P."/>
            <person name="Balesdent M.-H."/>
            <person name="Howlett B.J."/>
        </authorList>
    </citation>
    <scope>NUCLEOTIDE SEQUENCE [LARGE SCALE GENOMIC DNA]</scope>
    <source>
        <strain evidence="3">JN3 / isolate v23.1.3 / race Av1-4-5-6-7-8</strain>
    </source>
</reference>
<dbReference type="EMBL" id="FP929139">
    <property type="protein sequence ID" value="CBY02029.1"/>
    <property type="molecule type" value="Genomic_DNA"/>
</dbReference>
<dbReference type="VEuPathDB" id="FungiDB:LEMA_P008160.1"/>
<gene>
    <name evidence="2" type="ORF">LEMA_P008160.1</name>
</gene>
<accession>E5AFP0</accession>
<proteinExistence type="predicted"/>
<organism evidence="2 3">
    <name type="scientific">Leptosphaeria maculans (strain JN3 / isolate v23.1.3 / race Av1-4-5-6-7-8)</name>
    <name type="common">Blackleg fungus</name>
    <name type="synonym">Phoma lingam</name>
    <dbReference type="NCBI Taxonomy" id="985895"/>
    <lineage>
        <taxon>Eukaryota</taxon>
        <taxon>Fungi</taxon>
        <taxon>Dikarya</taxon>
        <taxon>Ascomycota</taxon>
        <taxon>Pezizomycotina</taxon>
        <taxon>Dothideomycetes</taxon>
        <taxon>Pleosporomycetidae</taxon>
        <taxon>Pleosporales</taxon>
        <taxon>Pleosporineae</taxon>
        <taxon>Leptosphaeriaceae</taxon>
        <taxon>Plenodomus</taxon>
        <taxon>Plenodomus lingam/Leptosphaeria maculans species complex</taxon>
    </lineage>
</organism>
<feature type="region of interest" description="Disordered" evidence="1">
    <location>
        <begin position="150"/>
        <end position="175"/>
    </location>
</feature>
<evidence type="ECO:0000313" key="3">
    <source>
        <dbReference type="Proteomes" id="UP000002668"/>
    </source>
</evidence>
<keyword evidence="3" id="KW-1185">Reference proteome</keyword>